<dbReference type="InterPro" id="IPR003591">
    <property type="entry name" value="Leu-rich_rpt_typical-subtyp"/>
</dbReference>
<dbReference type="InterPro" id="IPR001881">
    <property type="entry name" value="EGF-like_Ca-bd_dom"/>
</dbReference>
<feature type="domain" description="EGF-like" evidence="13">
    <location>
        <begin position="340"/>
        <end position="376"/>
    </location>
</feature>
<dbReference type="PROSITE" id="PS00022">
    <property type="entry name" value="EGF_1"/>
    <property type="match status" value="4"/>
</dbReference>
<keyword evidence="7" id="KW-0677">Repeat</keyword>
<dbReference type="SUPFAM" id="SSF49899">
    <property type="entry name" value="Concanavalin A-like lectins/glucanases"/>
    <property type="match status" value="1"/>
</dbReference>
<dbReference type="Pfam" id="PF00008">
    <property type="entry name" value="EGF"/>
    <property type="match status" value="3"/>
</dbReference>
<dbReference type="OrthoDB" id="283575at2759"/>
<evidence type="ECO:0000313" key="14">
    <source>
        <dbReference type="Proteomes" id="UP000504635"/>
    </source>
</evidence>
<proteinExistence type="predicted"/>
<dbReference type="RefSeq" id="XP_030754149.1">
    <property type="nucleotide sequence ID" value="XM_030898289.1"/>
</dbReference>
<evidence type="ECO:0000256" key="6">
    <source>
        <dbReference type="ARBA" id="ARBA00022729"/>
    </source>
</evidence>
<dbReference type="Gene3D" id="2.60.120.200">
    <property type="match status" value="2"/>
</dbReference>
<organism evidence="14 15">
    <name type="scientific">Sitophilus oryzae</name>
    <name type="common">Rice weevil</name>
    <name type="synonym">Curculio oryzae</name>
    <dbReference type="NCBI Taxonomy" id="7048"/>
    <lineage>
        <taxon>Eukaryota</taxon>
        <taxon>Metazoa</taxon>
        <taxon>Ecdysozoa</taxon>
        <taxon>Arthropoda</taxon>
        <taxon>Hexapoda</taxon>
        <taxon>Insecta</taxon>
        <taxon>Pterygota</taxon>
        <taxon>Neoptera</taxon>
        <taxon>Endopterygota</taxon>
        <taxon>Coleoptera</taxon>
        <taxon>Polyphaga</taxon>
        <taxon>Cucujiformia</taxon>
        <taxon>Curculionidae</taxon>
        <taxon>Dryophthorinae</taxon>
        <taxon>Sitophilus</taxon>
    </lineage>
</organism>
<feature type="domain" description="EGF-like" evidence="13">
    <location>
        <begin position="262"/>
        <end position="298"/>
    </location>
</feature>
<comment type="subcellular location">
    <subcellularLocation>
        <location evidence="1">Secreted</location>
    </subcellularLocation>
</comment>
<keyword evidence="4 10" id="KW-0245">EGF-like domain</keyword>
<dbReference type="KEGG" id="soy:115880947"/>
<dbReference type="SMART" id="SM00013">
    <property type="entry name" value="LRRNT"/>
    <property type="match status" value="1"/>
</dbReference>
<dbReference type="InterPro" id="IPR000372">
    <property type="entry name" value="LRRNT"/>
</dbReference>
<evidence type="ECO:0000256" key="7">
    <source>
        <dbReference type="ARBA" id="ARBA00022737"/>
    </source>
</evidence>
<evidence type="ECO:0000256" key="1">
    <source>
        <dbReference type="ARBA" id="ARBA00004613"/>
    </source>
</evidence>
<comment type="caution">
    <text evidence="10">Lacks conserved residue(s) required for the propagation of feature annotation.</text>
</comment>
<evidence type="ECO:0000256" key="8">
    <source>
        <dbReference type="ARBA" id="ARBA00023157"/>
    </source>
</evidence>
<dbReference type="InterPro" id="IPR013032">
    <property type="entry name" value="EGF-like_CS"/>
</dbReference>
<feature type="disulfide bond" evidence="10">
    <location>
        <begin position="629"/>
        <end position="638"/>
    </location>
</feature>
<dbReference type="PROSITE" id="PS51450">
    <property type="entry name" value="LRR"/>
    <property type="match status" value="2"/>
</dbReference>
<dbReference type="SUPFAM" id="SSF57196">
    <property type="entry name" value="EGF/Laminin"/>
    <property type="match status" value="4"/>
</dbReference>
<dbReference type="Pfam" id="PF12661">
    <property type="entry name" value="hEGF"/>
    <property type="match status" value="1"/>
</dbReference>
<keyword evidence="9" id="KW-0325">Glycoprotein</keyword>
<dbReference type="InterPro" id="IPR000152">
    <property type="entry name" value="EGF-type_Asp/Asn_hydroxyl_site"/>
</dbReference>
<evidence type="ECO:0000259" key="11">
    <source>
        <dbReference type="PROSITE" id="PS01225"/>
    </source>
</evidence>
<dbReference type="InterPro" id="IPR018097">
    <property type="entry name" value="EGF_Ca-bd_CS"/>
</dbReference>
<dbReference type="SMART" id="SM00282">
    <property type="entry name" value="LamG"/>
    <property type="match status" value="1"/>
</dbReference>
<evidence type="ECO:0000259" key="12">
    <source>
        <dbReference type="PROSITE" id="PS50025"/>
    </source>
</evidence>
<dbReference type="InterPro" id="IPR032675">
    <property type="entry name" value="LRR_dom_sf"/>
</dbReference>
<dbReference type="SMART" id="SM00082">
    <property type="entry name" value="LRRCT"/>
    <property type="match status" value="1"/>
</dbReference>
<dbReference type="GeneID" id="115880947"/>
<dbReference type="PROSITE" id="PS01225">
    <property type="entry name" value="CTCK_2"/>
    <property type="match status" value="1"/>
</dbReference>
<keyword evidence="3" id="KW-0964">Secreted</keyword>
<gene>
    <name evidence="15" type="primary">LOC115880947</name>
</gene>
<dbReference type="InterPro" id="IPR051355">
    <property type="entry name" value="Notch/Slit_guidance"/>
</dbReference>
<dbReference type="InterPro" id="IPR000483">
    <property type="entry name" value="Cys-rich_flank_reg_C"/>
</dbReference>
<dbReference type="CDD" id="cd00110">
    <property type="entry name" value="LamG"/>
    <property type="match status" value="1"/>
</dbReference>
<dbReference type="InParanoid" id="A0A6J2XUB9"/>
<dbReference type="PROSITE" id="PS01185">
    <property type="entry name" value="CTCK_1"/>
    <property type="match status" value="1"/>
</dbReference>
<accession>A0A6J2XUB9</accession>
<evidence type="ECO:0000256" key="4">
    <source>
        <dbReference type="ARBA" id="ARBA00022536"/>
    </source>
</evidence>
<keyword evidence="14" id="KW-1185">Reference proteome</keyword>
<dbReference type="PROSITE" id="PS50026">
    <property type="entry name" value="EGF_3"/>
    <property type="match status" value="4"/>
</dbReference>
<feature type="domain" description="EGF-like" evidence="13">
    <location>
        <begin position="602"/>
        <end position="639"/>
    </location>
</feature>
<protein>
    <submittedName>
        <fullName evidence="15">Protein slit-like</fullName>
    </submittedName>
</protein>
<dbReference type="SMART" id="SM00181">
    <property type="entry name" value="EGF"/>
    <property type="match status" value="5"/>
</dbReference>
<dbReference type="PROSITE" id="PS00010">
    <property type="entry name" value="ASX_HYDROXYL"/>
    <property type="match status" value="3"/>
</dbReference>
<evidence type="ECO:0000256" key="9">
    <source>
        <dbReference type="ARBA" id="ARBA00023180"/>
    </source>
</evidence>
<evidence type="ECO:0000256" key="5">
    <source>
        <dbReference type="ARBA" id="ARBA00022614"/>
    </source>
</evidence>
<dbReference type="GO" id="GO:0071944">
    <property type="term" value="C:cell periphery"/>
    <property type="evidence" value="ECO:0007669"/>
    <property type="project" value="UniProtKB-ARBA"/>
</dbReference>
<dbReference type="PROSITE" id="PS01187">
    <property type="entry name" value="EGF_CA"/>
    <property type="match status" value="2"/>
</dbReference>
<feature type="disulfide bond" evidence="10">
    <location>
        <begin position="328"/>
        <end position="337"/>
    </location>
</feature>
<dbReference type="InterPro" id="IPR006207">
    <property type="entry name" value="Cys_knot_C"/>
</dbReference>
<dbReference type="GO" id="GO:0007411">
    <property type="term" value="P:axon guidance"/>
    <property type="evidence" value="ECO:0007669"/>
    <property type="project" value="TreeGrafter"/>
</dbReference>
<feature type="disulfide bond" evidence="10">
    <location>
        <begin position="288"/>
        <end position="297"/>
    </location>
</feature>
<dbReference type="GO" id="GO:0005576">
    <property type="term" value="C:extracellular region"/>
    <property type="evidence" value="ECO:0007669"/>
    <property type="project" value="UniProtKB-SubCell"/>
</dbReference>
<feature type="disulfide bond" evidence="10">
    <location>
        <begin position="366"/>
        <end position="375"/>
    </location>
</feature>
<feature type="domain" description="Laminin G" evidence="12">
    <location>
        <begin position="421"/>
        <end position="575"/>
    </location>
</feature>
<dbReference type="FunFam" id="3.80.10.10:FF:000002">
    <property type="entry name" value="Slit guidance ligand 2"/>
    <property type="match status" value="1"/>
</dbReference>
<keyword evidence="8 10" id="KW-1015">Disulfide bond</keyword>
<dbReference type="FunFam" id="2.10.25.10:FF:000472">
    <property type="entry name" value="Uncharacterized protein, isoform A"/>
    <property type="match status" value="1"/>
</dbReference>
<dbReference type="Pfam" id="PF01462">
    <property type="entry name" value="LRRNT"/>
    <property type="match status" value="1"/>
</dbReference>
<dbReference type="InterPro" id="IPR013320">
    <property type="entry name" value="ConA-like_dom_sf"/>
</dbReference>
<dbReference type="Proteomes" id="UP000504635">
    <property type="component" value="Unplaced"/>
</dbReference>
<dbReference type="FunFam" id="2.10.25.10:FF:000053">
    <property type="entry name" value="Slit guidance ligand 2"/>
    <property type="match status" value="1"/>
</dbReference>
<dbReference type="GO" id="GO:0008201">
    <property type="term" value="F:heparin binding"/>
    <property type="evidence" value="ECO:0007669"/>
    <property type="project" value="TreeGrafter"/>
</dbReference>
<dbReference type="GO" id="GO:0048513">
    <property type="term" value="P:animal organ development"/>
    <property type="evidence" value="ECO:0007669"/>
    <property type="project" value="UniProtKB-ARBA"/>
</dbReference>
<dbReference type="AlphaFoldDB" id="A0A6J2XUB9"/>
<evidence type="ECO:0000256" key="10">
    <source>
        <dbReference type="PROSITE-ProRule" id="PRU00076"/>
    </source>
</evidence>
<dbReference type="SMART" id="SM00369">
    <property type="entry name" value="LRR_TYP"/>
    <property type="match status" value="5"/>
</dbReference>
<dbReference type="Gene3D" id="3.80.10.10">
    <property type="entry name" value="Ribonuclease Inhibitor"/>
    <property type="match status" value="2"/>
</dbReference>
<dbReference type="SMART" id="SM00179">
    <property type="entry name" value="EGF_CA"/>
    <property type="match status" value="4"/>
</dbReference>
<keyword evidence="6" id="KW-0732">Signal</keyword>
<evidence type="ECO:0000256" key="3">
    <source>
        <dbReference type="ARBA" id="ARBA00022525"/>
    </source>
</evidence>
<feature type="domain" description="EGF-like" evidence="13">
    <location>
        <begin position="300"/>
        <end position="338"/>
    </location>
</feature>
<evidence type="ECO:0000256" key="2">
    <source>
        <dbReference type="ARBA" id="ARBA00022473"/>
    </source>
</evidence>
<dbReference type="GO" id="GO:0005509">
    <property type="term" value="F:calcium ion binding"/>
    <property type="evidence" value="ECO:0007669"/>
    <property type="project" value="InterPro"/>
</dbReference>
<sequence>DLSHNQISVIGKKTLKGLNNLKNLLLDNNKLTCIDDSSLKTMKDLEVLTLNNNNITWLGKDMFSNMFRLRTLRLADNLLHCDCNLSWLARYLRHYPRLAQYSRCYSPGHLKGQNLADVQDHEFKCSGLAERAINGECVNEPQCPHPCRCADGIVDCREKGLTKVPDHLPETTTEIRLEQNEITNIPNKAFAIYKRLRRIDLSNNKISRIAPDAFVGLKGLTSLVLYGNKIKELPAGVFQGLTSLQLFCECLPGFSGLRCETNIDDCVNNKCDNNATCVDLVNSYECKCLNGFMGEYCERKIPFCTEQYNPCENNARCVDHDSYYTCECLPGFKGQNCSANVDECENHMCQNGALCVDGINEYFCKCSGDYTGKFCEISPIVAMMYPQTSPCQHHDCVHGVCFQPSGSNDYLCKCKRCEYLTSLSFTHNNSYVELEPLRTKPEANVTIVFSTTNENGVLMYDGQNEHLAVELFILRWSPDGQYHTAELIAIKKNFTLRVDRGLARSIINDGSKDYLKLTTPMYLGGIPPEPGEHAYTDWHLRNLTSFNGCMKEVWINHKQVDFGNAKTQQKVQPGCGSIEDKFDDDLQEDEMDEMIEEPPAPPIDPCLNNKCKHDSKCLETTGGEYVCKCKPGYKGKYCEQGEEESKYITSGALAGIVLPLAKKEQVREYYSENGCRSRKPLKIAKCIGTCGSSCCHARKSKRRKVRLICSDGTRYTKDIDVVRKCACTKKCY</sequence>
<dbReference type="InterPro" id="IPR001791">
    <property type="entry name" value="Laminin_G"/>
</dbReference>
<dbReference type="SUPFAM" id="SSF52058">
    <property type="entry name" value="L domain-like"/>
    <property type="match status" value="2"/>
</dbReference>
<evidence type="ECO:0000259" key="13">
    <source>
        <dbReference type="PROSITE" id="PS50026"/>
    </source>
</evidence>
<dbReference type="InterPro" id="IPR000742">
    <property type="entry name" value="EGF"/>
</dbReference>
<reference evidence="15" key="1">
    <citation type="submission" date="2025-08" db="UniProtKB">
        <authorList>
            <consortium name="RefSeq"/>
        </authorList>
    </citation>
    <scope>IDENTIFICATION</scope>
    <source>
        <tissue evidence="15">Gonads</tissue>
    </source>
</reference>
<dbReference type="Pfam" id="PF00054">
    <property type="entry name" value="Laminin_G_1"/>
    <property type="match status" value="1"/>
</dbReference>
<dbReference type="PROSITE" id="PS50025">
    <property type="entry name" value="LAM_G_DOMAIN"/>
    <property type="match status" value="1"/>
</dbReference>
<keyword evidence="2" id="KW-0217">Developmental protein</keyword>
<dbReference type="Pfam" id="PF13855">
    <property type="entry name" value="LRR_8"/>
    <property type="match status" value="2"/>
</dbReference>
<dbReference type="GO" id="GO:0048495">
    <property type="term" value="F:Roundabout binding"/>
    <property type="evidence" value="ECO:0007669"/>
    <property type="project" value="TreeGrafter"/>
</dbReference>
<dbReference type="CDD" id="cd00054">
    <property type="entry name" value="EGF_CA"/>
    <property type="match status" value="4"/>
</dbReference>
<feature type="domain" description="CTCK" evidence="11">
    <location>
        <begin position="638"/>
        <end position="732"/>
    </location>
</feature>
<name>A0A6J2XUB9_SITOR</name>
<dbReference type="SMART" id="SM00041">
    <property type="entry name" value="CT"/>
    <property type="match status" value="1"/>
</dbReference>
<dbReference type="PANTHER" id="PTHR45836:SF4">
    <property type="entry name" value="PROTEIN SLIT"/>
    <property type="match status" value="1"/>
</dbReference>
<dbReference type="PROSITE" id="PS01186">
    <property type="entry name" value="EGF_2"/>
    <property type="match status" value="3"/>
</dbReference>
<dbReference type="PANTHER" id="PTHR45836">
    <property type="entry name" value="SLIT HOMOLOG"/>
    <property type="match status" value="1"/>
</dbReference>
<dbReference type="Gene3D" id="2.10.25.10">
    <property type="entry name" value="Laminin"/>
    <property type="match status" value="4"/>
</dbReference>
<dbReference type="InterPro" id="IPR001611">
    <property type="entry name" value="Leu-rich_rpt"/>
</dbReference>
<keyword evidence="5" id="KW-0433">Leucine-rich repeat</keyword>
<feature type="non-terminal residue" evidence="15">
    <location>
        <position position="1"/>
    </location>
</feature>
<dbReference type="FunFam" id="2.10.25.10:FF:000123">
    <property type="entry name" value="Crumbs homolog 1 (Drosophila)"/>
    <property type="match status" value="1"/>
</dbReference>
<evidence type="ECO:0000313" key="15">
    <source>
        <dbReference type="RefSeq" id="XP_030754149.1"/>
    </source>
</evidence>